<evidence type="ECO:0000259" key="10">
    <source>
        <dbReference type="PROSITE" id="PS51462"/>
    </source>
</evidence>
<dbReference type="PANTHER" id="PTHR23114:SF17">
    <property type="entry name" value="M7GPPPN-MRNA HYDROLASE"/>
    <property type="match status" value="1"/>
</dbReference>
<evidence type="ECO:0000256" key="2">
    <source>
        <dbReference type="ARBA" id="ARBA00004496"/>
    </source>
</evidence>
<keyword evidence="12" id="KW-1185">Reference proteome</keyword>
<dbReference type="PANTHER" id="PTHR23114">
    <property type="entry name" value="M7GPPPN-MRNA HYDROLASE"/>
    <property type="match status" value="1"/>
</dbReference>
<dbReference type="Gene3D" id="1.10.10.1050">
    <property type="entry name" value="Dcp2, box A domain"/>
    <property type="match status" value="1"/>
</dbReference>
<comment type="caution">
    <text evidence="11">The sequence shown here is derived from an EMBL/GenBank/DDBJ whole genome shotgun (WGS) entry which is preliminary data.</text>
</comment>
<dbReference type="Pfam" id="PF05026">
    <property type="entry name" value="DCP2"/>
    <property type="match status" value="1"/>
</dbReference>
<dbReference type="Pfam" id="PF00293">
    <property type="entry name" value="NUDIX"/>
    <property type="match status" value="1"/>
</dbReference>
<sequence>MVNEAAYADALDDVHTRFILNLPSSELTSPDRIFFQLEQAWWFYDDFICDNSSDDLPRFKHVKPFSLKMFEFSPLLKPLLPQFHEMYAKWSDYKRGISTYGTILLNENATKLVLCRNWQGKNWTLPGGKVNQNESGRDAAARETYEETGFDPYCERGLCARWKERRERGEVVPELLGGARGAEDVGLVPFFEEAGSKNDGVVDASSDSVLPWETLQDSNKLVTTDKDTNKRRTCFVCRGVPENFPFEPVARKEVSEVKFFDLNDLPKHNYAVLPFMGFLKKWIRQDNKRRARGNQSNERSSSRNGSRPKSRSKNQSTDAGKETPSRKDRTESQPKSRASPKKEKRSSSRSNSKQKPRSNSKEVAYDDPLVASALATPGESNRWTEEEMFATNERILGRKITYDGNPHQFAEKGFGIEGSGQRLDPHAFHVVGGKFMNSDKEILAPPPRLEAMQPLVARRSRDDSGEFPDDEVELTPFFSDGKAPWEDGATASLGGLLGGLSIKQEDEQPVRSAGSNSKGLALLSRLRQGGSASDFATIADGNNTRSDTSTRGNYDWFLTDKEITAKSQKEKLCSMLDIASPSLELKKAQPDMDNKHWQHMKSWVANLPRAPPTKYFGDFRFDVNAIMNSMDLHLRAREIAS</sequence>
<evidence type="ECO:0000256" key="7">
    <source>
        <dbReference type="ARBA" id="ARBA00022884"/>
    </source>
</evidence>
<evidence type="ECO:0000313" key="11">
    <source>
        <dbReference type="EMBL" id="KAL3779523.1"/>
    </source>
</evidence>
<feature type="compositionally biased region" description="Basic and acidic residues" evidence="9">
    <location>
        <begin position="319"/>
        <end position="334"/>
    </location>
</feature>
<reference evidence="11 12" key="1">
    <citation type="submission" date="2024-10" db="EMBL/GenBank/DDBJ databases">
        <title>Updated reference genomes for cyclostephanoid diatoms.</title>
        <authorList>
            <person name="Roberts W.R."/>
            <person name="Alverson A.J."/>
        </authorList>
    </citation>
    <scope>NUCLEOTIDE SEQUENCE [LARGE SCALE GENOMIC DNA]</scope>
    <source>
        <strain evidence="11 12">AJA010-31</strain>
    </source>
</reference>
<dbReference type="SUPFAM" id="SSF140586">
    <property type="entry name" value="Dcp2 domain-like"/>
    <property type="match status" value="1"/>
</dbReference>
<evidence type="ECO:0000256" key="4">
    <source>
        <dbReference type="ARBA" id="ARBA00022490"/>
    </source>
</evidence>
<evidence type="ECO:0000256" key="5">
    <source>
        <dbReference type="ARBA" id="ARBA00022723"/>
    </source>
</evidence>
<dbReference type="GO" id="GO:0016071">
    <property type="term" value="P:mRNA metabolic process"/>
    <property type="evidence" value="ECO:0007669"/>
    <property type="project" value="UniProtKB-ARBA"/>
</dbReference>
<dbReference type="AlphaFoldDB" id="A0ABD3NVY7"/>
<dbReference type="GO" id="GO:0046872">
    <property type="term" value="F:metal ion binding"/>
    <property type="evidence" value="ECO:0007669"/>
    <property type="project" value="UniProtKB-KW"/>
</dbReference>
<accession>A0ABD3NVY7</accession>
<comment type="similarity">
    <text evidence="3">Belongs to the Nudix hydrolase family. DCP2 subfamily.</text>
</comment>
<comment type="cofactor">
    <cofactor evidence="1">
        <name>Mn(2+)</name>
        <dbReference type="ChEBI" id="CHEBI:29035"/>
    </cofactor>
</comment>
<dbReference type="SUPFAM" id="SSF55811">
    <property type="entry name" value="Nudix"/>
    <property type="match status" value="1"/>
</dbReference>
<gene>
    <name evidence="11" type="ORF">ACHAWO_007998</name>
</gene>
<evidence type="ECO:0000256" key="6">
    <source>
        <dbReference type="ARBA" id="ARBA00022801"/>
    </source>
</evidence>
<dbReference type="GO" id="GO:0003723">
    <property type="term" value="F:RNA binding"/>
    <property type="evidence" value="ECO:0007669"/>
    <property type="project" value="UniProtKB-KW"/>
</dbReference>
<dbReference type="InterPro" id="IPR007722">
    <property type="entry name" value="DCP2_BoxA"/>
</dbReference>
<dbReference type="InterPro" id="IPR000086">
    <property type="entry name" value="NUDIX_hydrolase_dom"/>
</dbReference>
<dbReference type="InterPro" id="IPR015797">
    <property type="entry name" value="NUDIX_hydrolase-like_dom_sf"/>
</dbReference>
<dbReference type="SMART" id="SM01125">
    <property type="entry name" value="DCP2"/>
    <property type="match status" value="1"/>
</dbReference>
<keyword evidence="5" id="KW-0479">Metal-binding</keyword>
<dbReference type="EMBL" id="JALLPJ020000930">
    <property type="protein sequence ID" value="KAL3779523.1"/>
    <property type="molecule type" value="Genomic_DNA"/>
</dbReference>
<feature type="domain" description="Nudix hydrolase" evidence="10">
    <location>
        <begin position="95"/>
        <end position="285"/>
    </location>
</feature>
<keyword evidence="6" id="KW-0378">Hydrolase</keyword>
<dbReference type="PROSITE" id="PS00893">
    <property type="entry name" value="NUDIX_BOX"/>
    <property type="match status" value="1"/>
</dbReference>
<dbReference type="GO" id="GO:0005737">
    <property type="term" value="C:cytoplasm"/>
    <property type="evidence" value="ECO:0007669"/>
    <property type="project" value="UniProtKB-SubCell"/>
</dbReference>
<dbReference type="InterPro" id="IPR044099">
    <property type="entry name" value="Dcp2_NUDIX"/>
</dbReference>
<organism evidence="11 12">
    <name type="scientific">Cyclotella atomus</name>
    <dbReference type="NCBI Taxonomy" id="382360"/>
    <lineage>
        <taxon>Eukaryota</taxon>
        <taxon>Sar</taxon>
        <taxon>Stramenopiles</taxon>
        <taxon>Ochrophyta</taxon>
        <taxon>Bacillariophyta</taxon>
        <taxon>Coscinodiscophyceae</taxon>
        <taxon>Thalassiosirophycidae</taxon>
        <taxon>Stephanodiscales</taxon>
        <taxon>Stephanodiscaceae</taxon>
        <taxon>Cyclotella</taxon>
    </lineage>
</organism>
<proteinExistence type="inferred from homology"/>
<dbReference type="InterPro" id="IPR020084">
    <property type="entry name" value="NUDIX_hydrolase_CS"/>
</dbReference>
<evidence type="ECO:0000256" key="3">
    <source>
        <dbReference type="ARBA" id="ARBA00005279"/>
    </source>
</evidence>
<evidence type="ECO:0000256" key="8">
    <source>
        <dbReference type="ARBA" id="ARBA00023211"/>
    </source>
</evidence>
<evidence type="ECO:0000256" key="1">
    <source>
        <dbReference type="ARBA" id="ARBA00001936"/>
    </source>
</evidence>
<feature type="region of interest" description="Disordered" evidence="9">
    <location>
        <begin position="287"/>
        <end position="371"/>
    </location>
</feature>
<dbReference type="Gene3D" id="3.90.79.10">
    <property type="entry name" value="Nucleoside Triphosphate Pyrophosphohydrolase"/>
    <property type="match status" value="1"/>
</dbReference>
<keyword evidence="8" id="KW-0464">Manganese</keyword>
<keyword evidence="4" id="KW-0963">Cytoplasm</keyword>
<evidence type="ECO:0000313" key="12">
    <source>
        <dbReference type="Proteomes" id="UP001530400"/>
    </source>
</evidence>
<dbReference type="InterPro" id="IPR036189">
    <property type="entry name" value="DCP2_BoxA_sf"/>
</dbReference>
<dbReference type="PROSITE" id="PS51462">
    <property type="entry name" value="NUDIX"/>
    <property type="match status" value="1"/>
</dbReference>
<dbReference type="GO" id="GO:0016787">
    <property type="term" value="F:hydrolase activity"/>
    <property type="evidence" value="ECO:0007669"/>
    <property type="project" value="UniProtKB-KW"/>
</dbReference>
<protein>
    <recommendedName>
        <fullName evidence="10">Nudix hydrolase domain-containing protein</fullName>
    </recommendedName>
</protein>
<feature type="compositionally biased region" description="Low complexity" evidence="9">
    <location>
        <begin position="293"/>
        <end position="305"/>
    </location>
</feature>
<keyword evidence="7" id="KW-0694">RNA-binding</keyword>
<dbReference type="Proteomes" id="UP001530400">
    <property type="component" value="Unassembled WGS sequence"/>
</dbReference>
<name>A0ABD3NVY7_9STRA</name>
<dbReference type="CDD" id="cd03672">
    <property type="entry name" value="NUDIX_Dcp2p_Nudt20"/>
    <property type="match status" value="1"/>
</dbReference>
<comment type="subcellular location">
    <subcellularLocation>
        <location evidence="2">Cytoplasm</location>
    </subcellularLocation>
</comment>
<evidence type="ECO:0000256" key="9">
    <source>
        <dbReference type="SAM" id="MobiDB-lite"/>
    </source>
</evidence>